<name>A0A7M5V3D7_9CNID</name>
<evidence type="ECO:0000313" key="8">
    <source>
        <dbReference type="EnsemblMetazoa" id="CLYHEMP008920.1"/>
    </source>
</evidence>
<dbReference type="InterPro" id="IPR000980">
    <property type="entry name" value="SH2"/>
</dbReference>
<dbReference type="OrthoDB" id="26539at2759"/>
<dbReference type="PRINTS" id="PR00401">
    <property type="entry name" value="SH2DOMAIN"/>
</dbReference>
<proteinExistence type="predicted"/>
<dbReference type="PRINTS" id="PR00452">
    <property type="entry name" value="SH3DOMAIN"/>
</dbReference>
<protein>
    <recommendedName>
        <fullName evidence="10">NCK adaptor protein</fullName>
    </recommendedName>
</protein>
<evidence type="ECO:0000256" key="4">
    <source>
        <dbReference type="PROSITE-ProRule" id="PRU00192"/>
    </source>
</evidence>
<evidence type="ECO:0000256" key="3">
    <source>
        <dbReference type="PROSITE-ProRule" id="PRU00191"/>
    </source>
</evidence>
<dbReference type="EnsemblMetazoa" id="CLYHEMT008920.1">
    <property type="protein sequence ID" value="CLYHEMP008920.1"/>
    <property type="gene ID" value="CLYHEMG008920"/>
</dbReference>
<dbReference type="GO" id="GO:0030971">
    <property type="term" value="F:receptor tyrosine kinase binding"/>
    <property type="evidence" value="ECO:0007669"/>
    <property type="project" value="TreeGrafter"/>
</dbReference>
<evidence type="ECO:0000259" key="6">
    <source>
        <dbReference type="PROSITE" id="PS50001"/>
    </source>
</evidence>
<dbReference type="Gene3D" id="2.30.30.40">
    <property type="entry name" value="SH3 Domains"/>
    <property type="match status" value="3"/>
</dbReference>
<dbReference type="SMART" id="SM00252">
    <property type="entry name" value="SH2"/>
    <property type="match status" value="1"/>
</dbReference>
<dbReference type="PROSITE" id="PS50002">
    <property type="entry name" value="SH3"/>
    <property type="match status" value="3"/>
</dbReference>
<evidence type="ECO:0000259" key="7">
    <source>
        <dbReference type="PROSITE" id="PS50002"/>
    </source>
</evidence>
<organism evidence="8 9">
    <name type="scientific">Clytia hemisphaerica</name>
    <dbReference type="NCBI Taxonomy" id="252671"/>
    <lineage>
        <taxon>Eukaryota</taxon>
        <taxon>Metazoa</taxon>
        <taxon>Cnidaria</taxon>
        <taxon>Hydrozoa</taxon>
        <taxon>Hydroidolina</taxon>
        <taxon>Leptothecata</taxon>
        <taxon>Obeliida</taxon>
        <taxon>Clytiidae</taxon>
        <taxon>Clytia</taxon>
    </lineage>
</organism>
<dbReference type="GO" id="GO:0005737">
    <property type="term" value="C:cytoplasm"/>
    <property type="evidence" value="ECO:0007669"/>
    <property type="project" value="TreeGrafter"/>
</dbReference>
<keyword evidence="1 4" id="KW-0728">SH3 domain</keyword>
<evidence type="ECO:0000313" key="9">
    <source>
        <dbReference type="Proteomes" id="UP000594262"/>
    </source>
</evidence>
<dbReference type="Gene3D" id="3.30.505.10">
    <property type="entry name" value="SH2 domain"/>
    <property type="match status" value="1"/>
</dbReference>
<dbReference type="SUPFAM" id="SSF50044">
    <property type="entry name" value="SH3-domain"/>
    <property type="match status" value="3"/>
</dbReference>
<dbReference type="GO" id="GO:0035591">
    <property type="term" value="F:signaling adaptor activity"/>
    <property type="evidence" value="ECO:0007669"/>
    <property type="project" value="TreeGrafter"/>
</dbReference>
<dbReference type="Proteomes" id="UP000594262">
    <property type="component" value="Unplaced"/>
</dbReference>
<dbReference type="AlphaFoldDB" id="A0A7M5V3D7"/>
<feature type="domain" description="SH3" evidence="7">
    <location>
        <begin position="180"/>
        <end position="242"/>
    </location>
</feature>
<dbReference type="InterPro" id="IPR001452">
    <property type="entry name" value="SH3_domain"/>
</dbReference>
<dbReference type="InterPro" id="IPR036860">
    <property type="entry name" value="SH2_dom_sf"/>
</dbReference>
<keyword evidence="9" id="KW-1185">Reference proteome</keyword>
<reference evidence="8" key="1">
    <citation type="submission" date="2021-01" db="UniProtKB">
        <authorList>
            <consortium name="EnsemblMetazoa"/>
        </authorList>
    </citation>
    <scope>IDENTIFICATION</scope>
</reference>
<evidence type="ECO:0000256" key="2">
    <source>
        <dbReference type="ARBA" id="ARBA00022999"/>
    </source>
</evidence>
<feature type="domain" description="SH3" evidence="7">
    <location>
        <begin position="101"/>
        <end position="160"/>
    </location>
</feature>
<dbReference type="Pfam" id="PF00018">
    <property type="entry name" value="SH3_1"/>
    <property type="match status" value="2"/>
</dbReference>
<dbReference type="PROSITE" id="PS50001">
    <property type="entry name" value="SH2"/>
    <property type="match status" value="1"/>
</dbReference>
<accession>A0A7M5V3D7</accession>
<dbReference type="GO" id="GO:0048013">
    <property type="term" value="P:ephrin receptor signaling pathway"/>
    <property type="evidence" value="ECO:0007669"/>
    <property type="project" value="TreeGrafter"/>
</dbReference>
<dbReference type="RefSeq" id="XP_066933620.1">
    <property type="nucleotide sequence ID" value="XM_067077519.1"/>
</dbReference>
<evidence type="ECO:0000256" key="1">
    <source>
        <dbReference type="ARBA" id="ARBA00022443"/>
    </source>
</evidence>
<dbReference type="Pfam" id="PF00017">
    <property type="entry name" value="SH2"/>
    <property type="match status" value="1"/>
</dbReference>
<dbReference type="Pfam" id="PF14604">
    <property type="entry name" value="SH3_9"/>
    <property type="match status" value="1"/>
</dbReference>
<dbReference type="GeneID" id="136821287"/>
<evidence type="ECO:0000256" key="5">
    <source>
        <dbReference type="SAM" id="MobiDB-lite"/>
    </source>
</evidence>
<dbReference type="InterPro" id="IPR051184">
    <property type="entry name" value="Tyrosine-phos_adapter"/>
</dbReference>
<sequence>MEEQAIAVAKYDYTAEGQGELSIRKNEKLTVIDDTQLWWKVQNEKSVSGYVPSNYLARKDSVKGKKNIVKTIKEKLNTKKTNEVESPQADLQSPKLKGGGKVLMVGTAKFKYIPQRDDEIELSKGDTVMILEMEHDGWCRGESNGKVGWLPFNYLQKSEPQGEQASPSEYADPNDVMDKQIICKVRTLYPFNSQSSEELSFEKDSILEIVDKPKDDPDWWQARKSSGEIGLVPRNYVDEIVSPVLTPGPVKPKQGSNFPALSSSPAKAPPRDLDVNGKFNDRPWYHGSLKRQECENVLRTHGEDGQYLVRNSESKPGDFSLSMKAPDRMKHFKITHTEDQYVIGQRSFDSMDSLISHYEKAPIYTTEAGQKMYLTQPMSKSLTRNGYS</sequence>
<dbReference type="PANTHER" id="PTHR19969:SF14">
    <property type="entry name" value="DREADLOCKS, ISOFORM B"/>
    <property type="match status" value="1"/>
</dbReference>
<feature type="domain" description="SH2" evidence="6">
    <location>
        <begin position="284"/>
        <end position="378"/>
    </location>
</feature>
<dbReference type="FunFam" id="2.30.30.40:FF:000110">
    <property type="entry name" value="Cytoplasmic protein"/>
    <property type="match status" value="1"/>
</dbReference>
<keyword evidence="2 3" id="KW-0727">SH2 domain</keyword>
<dbReference type="CDD" id="cd11767">
    <property type="entry name" value="SH3_Nck_3"/>
    <property type="match status" value="1"/>
</dbReference>
<dbReference type="SMART" id="SM00326">
    <property type="entry name" value="SH3"/>
    <property type="match status" value="3"/>
</dbReference>
<dbReference type="PANTHER" id="PTHR19969">
    <property type="entry name" value="SH2-SH3 ADAPTOR PROTEIN-RELATED"/>
    <property type="match status" value="1"/>
</dbReference>
<dbReference type="GO" id="GO:0016477">
    <property type="term" value="P:cell migration"/>
    <property type="evidence" value="ECO:0007669"/>
    <property type="project" value="TreeGrafter"/>
</dbReference>
<feature type="region of interest" description="Disordered" evidence="5">
    <location>
        <begin position="246"/>
        <end position="276"/>
    </location>
</feature>
<feature type="domain" description="SH3" evidence="7">
    <location>
        <begin position="2"/>
        <end position="61"/>
    </location>
</feature>
<dbReference type="SUPFAM" id="SSF55550">
    <property type="entry name" value="SH2 domain"/>
    <property type="match status" value="1"/>
</dbReference>
<evidence type="ECO:0008006" key="10">
    <source>
        <dbReference type="Google" id="ProtNLM"/>
    </source>
</evidence>
<dbReference type="InterPro" id="IPR036028">
    <property type="entry name" value="SH3-like_dom_sf"/>
</dbReference>